<comment type="caution">
    <text evidence="2">The sequence shown here is derived from an EMBL/GenBank/DDBJ whole genome shotgun (WGS) entry which is preliminary data.</text>
</comment>
<evidence type="ECO:0000313" key="3">
    <source>
        <dbReference type="Proteomes" id="UP000580250"/>
    </source>
</evidence>
<organism evidence="2 3">
    <name type="scientific">Meloidogyne enterolobii</name>
    <name type="common">Root-knot nematode worm</name>
    <name type="synonym">Meloidogyne mayaguensis</name>
    <dbReference type="NCBI Taxonomy" id="390850"/>
    <lineage>
        <taxon>Eukaryota</taxon>
        <taxon>Metazoa</taxon>
        <taxon>Ecdysozoa</taxon>
        <taxon>Nematoda</taxon>
        <taxon>Chromadorea</taxon>
        <taxon>Rhabditida</taxon>
        <taxon>Tylenchina</taxon>
        <taxon>Tylenchomorpha</taxon>
        <taxon>Tylenchoidea</taxon>
        <taxon>Meloidogynidae</taxon>
        <taxon>Meloidogyninae</taxon>
        <taxon>Meloidogyne</taxon>
    </lineage>
</organism>
<reference evidence="2 3" key="1">
    <citation type="submission" date="2020-08" db="EMBL/GenBank/DDBJ databases">
        <authorList>
            <person name="Koutsovoulos G."/>
            <person name="Danchin GJ E."/>
        </authorList>
    </citation>
    <scope>NUCLEOTIDE SEQUENCE [LARGE SCALE GENOMIC DNA]</scope>
</reference>
<protein>
    <submittedName>
        <fullName evidence="2">Uncharacterized protein</fullName>
    </submittedName>
</protein>
<dbReference type="Proteomes" id="UP000580250">
    <property type="component" value="Unassembled WGS sequence"/>
</dbReference>
<name>A0A6V7TTT0_MELEN</name>
<evidence type="ECO:0000313" key="2">
    <source>
        <dbReference type="EMBL" id="CAD2134331.1"/>
    </source>
</evidence>
<accession>A0A6V7TTT0</accession>
<dbReference type="AlphaFoldDB" id="A0A6V7TTT0"/>
<feature type="chain" id="PRO_5028353676" evidence="1">
    <location>
        <begin position="19"/>
        <end position="83"/>
    </location>
</feature>
<proteinExistence type="predicted"/>
<gene>
    <name evidence="2" type="ORF">MENT_LOCUS4343</name>
</gene>
<keyword evidence="1" id="KW-0732">Signal</keyword>
<dbReference type="EMBL" id="CAJEWN010000015">
    <property type="protein sequence ID" value="CAD2134331.1"/>
    <property type="molecule type" value="Genomic_DNA"/>
</dbReference>
<sequence>MLILIFLILIKYSMESKAEINYLSETNNDLKLLSDRETRYWLGSWGDGGGDGGFYGYGWRGRYNWGRYNWGRQYGWGGRYYWG</sequence>
<evidence type="ECO:0000256" key="1">
    <source>
        <dbReference type="SAM" id="SignalP"/>
    </source>
</evidence>
<feature type="signal peptide" evidence="1">
    <location>
        <begin position="1"/>
        <end position="18"/>
    </location>
</feature>